<sequence length="290" mass="32848">MSKGRSLWRSSERQRPNHGYKELDRDSDDEDHWFVSDDESPTGWGSPPIDKNEIPMDDFVTDGLKSRQSRHRLQGMGNGEVLMEEAMGSSHIRVSIPTCILEKEIEPNDTLQGLALKYHCTVSELKRLNNISTDQHIYALRVLKIPAKEHGLLTENLPPPPRLGPRYKPRLRRVSDGSDSEDDLFVKTVSIGKTFHGRDFLAAMDRDLEAIRLKTSTSKASLEDVVDTLNSKRFHPMAFDTQTSTGTQLCSGADWGLPWVKLISFSICVVLVLPLLGLGYYWYVHPHMFS</sequence>
<protein>
    <recommendedName>
        <fullName evidence="3">LysM domain-containing protein</fullName>
    </recommendedName>
</protein>
<dbReference type="PROSITE" id="PS51782">
    <property type="entry name" value="LYSM"/>
    <property type="match status" value="1"/>
</dbReference>
<evidence type="ECO:0000313" key="5">
    <source>
        <dbReference type="Proteomes" id="UP000677054"/>
    </source>
</evidence>
<feature type="compositionally biased region" description="Acidic residues" evidence="1">
    <location>
        <begin position="25"/>
        <end position="40"/>
    </location>
</feature>
<keyword evidence="5" id="KW-1185">Reference proteome</keyword>
<accession>A0A7R9ADI9</accession>
<evidence type="ECO:0000256" key="1">
    <source>
        <dbReference type="SAM" id="MobiDB-lite"/>
    </source>
</evidence>
<proteinExistence type="predicted"/>
<organism evidence="4">
    <name type="scientific">Darwinula stevensoni</name>
    <dbReference type="NCBI Taxonomy" id="69355"/>
    <lineage>
        <taxon>Eukaryota</taxon>
        <taxon>Metazoa</taxon>
        <taxon>Ecdysozoa</taxon>
        <taxon>Arthropoda</taxon>
        <taxon>Crustacea</taxon>
        <taxon>Oligostraca</taxon>
        <taxon>Ostracoda</taxon>
        <taxon>Podocopa</taxon>
        <taxon>Podocopida</taxon>
        <taxon>Darwinulocopina</taxon>
        <taxon>Darwinuloidea</taxon>
        <taxon>Darwinulidae</taxon>
        <taxon>Darwinula</taxon>
    </lineage>
</organism>
<dbReference type="EMBL" id="LR903544">
    <property type="protein sequence ID" value="CAD7252012.1"/>
    <property type="molecule type" value="Genomic_DNA"/>
</dbReference>
<dbReference type="SMART" id="SM00257">
    <property type="entry name" value="LysM"/>
    <property type="match status" value="1"/>
</dbReference>
<dbReference type="CDD" id="cd00118">
    <property type="entry name" value="LysM"/>
    <property type="match status" value="1"/>
</dbReference>
<dbReference type="InterPro" id="IPR045030">
    <property type="entry name" value="LYSM1-4"/>
</dbReference>
<feature type="transmembrane region" description="Helical" evidence="2">
    <location>
        <begin position="262"/>
        <end position="283"/>
    </location>
</feature>
<feature type="domain" description="LysM" evidence="3">
    <location>
        <begin position="101"/>
        <end position="145"/>
    </location>
</feature>
<feature type="region of interest" description="Disordered" evidence="1">
    <location>
        <begin position="1"/>
        <end position="51"/>
    </location>
</feature>
<reference evidence="4" key="1">
    <citation type="submission" date="2020-11" db="EMBL/GenBank/DDBJ databases">
        <authorList>
            <person name="Tran Van P."/>
        </authorList>
    </citation>
    <scope>NUCLEOTIDE SEQUENCE</scope>
</reference>
<name>A0A7R9ADI9_9CRUS</name>
<dbReference type="InterPro" id="IPR018392">
    <property type="entry name" value="LysM"/>
</dbReference>
<keyword evidence="2" id="KW-0472">Membrane</keyword>
<dbReference type="EMBL" id="CAJPEV010004027">
    <property type="protein sequence ID" value="CAG0901017.1"/>
    <property type="molecule type" value="Genomic_DNA"/>
</dbReference>
<dbReference type="Proteomes" id="UP000677054">
    <property type="component" value="Unassembled WGS sequence"/>
</dbReference>
<gene>
    <name evidence="4" type="ORF">DSTB1V02_LOCUS11773</name>
</gene>
<dbReference type="Pfam" id="PF01476">
    <property type="entry name" value="LysM"/>
    <property type="match status" value="1"/>
</dbReference>
<keyword evidence="2" id="KW-0812">Transmembrane</keyword>
<dbReference type="SUPFAM" id="SSF54106">
    <property type="entry name" value="LysM domain"/>
    <property type="match status" value="1"/>
</dbReference>
<dbReference type="Gene3D" id="3.10.350.10">
    <property type="entry name" value="LysM domain"/>
    <property type="match status" value="1"/>
</dbReference>
<evidence type="ECO:0000259" key="3">
    <source>
        <dbReference type="PROSITE" id="PS51782"/>
    </source>
</evidence>
<feature type="compositionally biased region" description="Basic and acidic residues" evidence="1">
    <location>
        <begin position="10"/>
        <end position="24"/>
    </location>
</feature>
<keyword evidence="2" id="KW-1133">Transmembrane helix</keyword>
<evidence type="ECO:0000256" key="2">
    <source>
        <dbReference type="SAM" id="Phobius"/>
    </source>
</evidence>
<dbReference type="PANTHER" id="PTHR20932:SF13">
    <property type="entry name" value="LD36653P"/>
    <property type="match status" value="1"/>
</dbReference>
<dbReference type="AlphaFoldDB" id="A0A7R9ADI9"/>
<dbReference type="InterPro" id="IPR036779">
    <property type="entry name" value="LysM_dom_sf"/>
</dbReference>
<dbReference type="OrthoDB" id="538216at2759"/>
<dbReference type="PANTHER" id="PTHR20932">
    <property type="entry name" value="LYSM AND PUTATIVE PEPTIDOGLYCAN-BINDING DOMAIN-CONTAINING PROTEIN"/>
    <property type="match status" value="1"/>
</dbReference>
<feature type="region of interest" description="Disordered" evidence="1">
    <location>
        <begin position="153"/>
        <end position="179"/>
    </location>
</feature>
<evidence type="ECO:0000313" key="4">
    <source>
        <dbReference type="EMBL" id="CAD7252012.1"/>
    </source>
</evidence>